<name>A0A011WV04_RUMAL</name>
<proteinExistence type="predicted"/>
<reference evidence="2 3" key="1">
    <citation type="submission" date="2013-06" db="EMBL/GenBank/DDBJ databases">
        <title>Rumen cellulosomics: divergent fiber-degrading strategies revealed by comparative genome-wide analysis of six Ruminococcal strains.</title>
        <authorList>
            <person name="Dassa B."/>
            <person name="Borovok I."/>
            <person name="Lamed R."/>
            <person name="Flint H."/>
            <person name="Yeoman C.J."/>
            <person name="White B."/>
            <person name="Bayer E.A."/>
        </authorList>
    </citation>
    <scope>NUCLEOTIDE SEQUENCE [LARGE SCALE GENOMIC DNA]</scope>
    <source>
        <strain evidence="2 3">SY3</strain>
    </source>
</reference>
<dbReference type="InterPro" id="IPR041657">
    <property type="entry name" value="HTH_17"/>
</dbReference>
<protein>
    <submittedName>
        <fullName evidence="2">Excisionase</fullName>
    </submittedName>
</protein>
<dbReference type="Proteomes" id="UP000021369">
    <property type="component" value="Unassembled WGS sequence"/>
</dbReference>
<feature type="domain" description="Helix-turn-helix" evidence="1">
    <location>
        <begin position="11"/>
        <end position="57"/>
    </location>
</feature>
<evidence type="ECO:0000313" key="2">
    <source>
        <dbReference type="EMBL" id="EXM40845.1"/>
    </source>
</evidence>
<dbReference type="InterPro" id="IPR010093">
    <property type="entry name" value="SinI_DNA-bd"/>
</dbReference>
<comment type="caution">
    <text evidence="2">The sequence shown here is derived from an EMBL/GenBank/DDBJ whole genome shotgun (WGS) entry which is preliminary data.</text>
</comment>
<dbReference type="EMBL" id="JEOB01000001">
    <property type="protein sequence ID" value="EXM40845.1"/>
    <property type="molecule type" value="Genomic_DNA"/>
</dbReference>
<accession>A0A011WV04</accession>
<gene>
    <name evidence="2" type="ORF">RASY3_03985</name>
</gene>
<dbReference type="AlphaFoldDB" id="A0A011WV04"/>
<evidence type="ECO:0000259" key="1">
    <source>
        <dbReference type="Pfam" id="PF12728"/>
    </source>
</evidence>
<keyword evidence="3" id="KW-1185">Reference proteome</keyword>
<dbReference type="NCBIfam" id="TIGR01764">
    <property type="entry name" value="excise"/>
    <property type="match status" value="1"/>
</dbReference>
<dbReference type="OrthoDB" id="1824752at2"/>
<dbReference type="Pfam" id="PF12728">
    <property type="entry name" value="HTH_17"/>
    <property type="match status" value="1"/>
</dbReference>
<organism evidence="2 3">
    <name type="scientific">Ruminococcus albus SY3</name>
    <dbReference type="NCBI Taxonomy" id="1341156"/>
    <lineage>
        <taxon>Bacteria</taxon>
        <taxon>Bacillati</taxon>
        <taxon>Bacillota</taxon>
        <taxon>Clostridia</taxon>
        <taxon>Eubacteriales</taxon>
        <taxon>Oscillospiraceae</taxon>
        <taxon>Ruminococcus</taxon>
    </lineage>
</organism>
<dbReference type="RefSeq" id="WP_037285226.1">
    <property type="nucleotide sequence ID" value="NZ_JEOB01000001.1"/>
</dbReference>
<dbReference type="GO" id="GO:0003677">
    <property type="term" value="F:DNA binding"/>
    <property type="evidence" value="ECO:0007669"/>
    <property type="project" value="InterPro"/>
</dbReference>
<sequence length="68" mass="7965">MNEKPIPRMRTVRQAALETGVSEYFVRQLVKNKEIYYVRSGKRVLINLDLFIRFLNGETVNNGGYDNE</sequence>
<evidence type="ECO:0000313" key="3">
    <source>
        <dbReference type="Proteomes" id="UP000021369"/>
    </source>
</evidence>